<feature type="non-terminal residue" evidence="1">
    <location>
        <position position="1"/>
    </location>
</feature>
<dbReference type="HOGENOM" id="CLU_3056094_0_0_1"/>
<name>A0A0C3BBL5_PILCF</name>
<keyword evidence="2" id="KW-1185">Reference proteome</keyword>
<evidence type="ECO:0000313" key="2">
    <source>
        <dbReference type="Proteomes" id="UP000054166"/>
    </source>
</evidence>
<dbReference type="STRING" id="765440.A0A0C3BBL5"/>
<reference evidence="1 2" key="1">
    <citation type="submission" date="2014-04" db="EMBL/GenBank/DDBJ databases">
        <authorList>
            <consortium name="DOE Joint Genome Institute"/>
            <person name="Kuo A."/>
            <person name="Tarkka M."/>
            <person name="Buscot F."/>
            <person name="Kohler A."/>
            <person name="Nagy L.G."/>
            <person name="Floudas D."/>
            <person name="Copeland A."/>
            <person name="Barry K.W."/>
            <person name="Cichocki N."/>
            <person name="Veneault-Fourrey C."/>
            <person name="LaButti K."/>
            <person name="Lindquist E.A."/>
            <person name="Lipzen A."/>
            <person name="Lundell T."/>
            <person name="Morin E."/>
            <person name="Murat C."/>
            <person name="Sun H."/>
            <person name="Tunlid A."/>
            <person name="Henrissat B."/>
            <person name="Grigoriev I.V."/>
            <person name="Hibbett D.S."/>
            <person name="Martin F."/>
            <person name="Nordberg H.P."/>
            <person name="Cantor M.N."/>
            <person name="Hua S.X."/>
        </authorList>
    </citation>
    <scope>NUCLEOTIDE SEQUENCE [LARGE SCALE GENOMIC DNA]</scope>
    <source>
        <strain evidence="1 2">F 1598</strain>
    </source>
</reference>
<reference evidence="2" key="2">
    <citation type="submission" date="2015-01" db="EMBL/GenBank/DDBJ databases">
        <title>Evolutionary Origins and Diversification of the Mycorrhizal Mutualists.</title>
        <authorList>
            <consortium name="DOE Joint Genome Institute"/>
            <consortium name="Mycorrhizal Genomics Consortium"/>
            <person name="Kohler A."/>
            <person name="Kuo A."/>
            <person name="Nagy L.G."/>
            <person name="Floudas D."/>
            <person name="Copeland A."/>
            <person name="Barry K.W."/>
            <person name="Cichocki N."/>
            <person name="Veneault-Fourrey C."/>
            <person name="LaButti K."/>
            <person name="Lindquist E.A."/>
            <person name="Lipzen A."/>
            <person name="Lundell T."/>
            <person name="Morin E."/>
            <person name="Murat C."/>
            <person name="Riley R."/>
            <person name="Ohm R."/>
            <person name="Sun H."/>
            <person name="Tunlid A."/>
            <person name="Henrissat B."/>
            <person name="Grigoriev I.V."/>
            <person name="Hibbett D.S."/>
            <person name="Martin F."/>
        </authorList>
    </citation>
    <scope>NUCLEOTIDE SEQUENCE [LARGE SCALE GENOMIC DNA]</scope>
    <source>
        <strain evidence="2">F 1598</strain>
    </source>
</reference>
<dbReference type="OrthoDB" id="5817230at2759"/>
<gene>
    <name evidence="1" type="ORF">PILCRDRAFT_79748</name>
</gene>
<dbReference type="AlphaFoldDB" id="A0A0C3BBL5"/>
<dbReference type="EMBL" id="KN833056">
    <property type="protein sequence ID" value="KIM74712.1"/>
    <property type="molecule type" value="Genomic_DNA"/>
</dbReference>
<proteinExistence type="predicted"/>
<organism evidence="1 2">
    <name type="scientific">Piloderma croceum (strain F 1598)</name>
    <dbReference type="NCBI Taxonomy" id="765440"/>
    <lineage>
        <taxon>Eukaryota</taxon>
        <taxon>Fungi</taxon>
        <taxon>Dikarya</taxon>
        <taxon>Basidiomycota</taxon>
        <taxon>Agaricomycotina</taxon>
        <taxon>Agaricomycetes</taxon>
        <taxon>Agaricomycetidae</taxon>
        <taxon>Atheliales</taxon>
        <taxon>Atheliaceae</taxon>
        <taxon>Piloderma</taxon>
    </lineage>
</organism>
<sequence length="54" mass="6747">PIEKYFPEHTAGPDINEAEKYILWRFRQANRARSSPQCRRQYYRTTRRTRRYVI</sequence>
<protein>
    <submittedName>
        <fullName evidence="1">Uncharacterized protein</fullName>
    </submittedName>
</protein>
<dbReference type="Proteomes" id="UP000054166">
    <property type="component" value="Unassembled WGS sequence"/>
</dbReference>
<dbReference type="InParanoid" id="A0A0C3BBL5"/>
<accession>A0A0C3BBL5</accession>
<evidence type="ECO:0000313" key="1">
    <source>
        <dbReference type="EMBL" id="KIM74712.1"/>
    </source>
</evidence>